<dbReference type="GO" id="GO:0006635">
    <property type="term" value="P:fatty acid beta-oxidation"/>
    <property type="evidence" value="ECO:0007669"/>
    <property type="project" value="TreeGrafter"/>
</dbReference>
<dbReference type="InterPro" id="IPR020610">
    <property type="entry name" value="Thiolase_AS"/>
</dbReference>
<gene>
    <name evidence="11" type="ORF">G4D64_16115</name>
    <name evidence="10" type="ORF">H1Z61_16160</name>
</gene>
<feature type="active site" description="Proton acceptor" evidence="6">
    <location>
        <position position="385"/>
    </location>
</feature>
<keyword evidence="3 7" id="KW-0808">Transferase</keyword>
<feature type="domain" description="Thiolase C-terminal" evidence="9">
    <location>
        <begin position="276"/>
        <end position="398"/>
    </location>
</feature>
<evidence type="ECO:0000256" key="2">
    <source>
        <dbReference type="ARBA" id="ARBA00010982"/>
    </source>
</evidence>
<dbReference type="PROSITE" id="PS00098">
    <property type="entry name" value="THIOLASE_1"/>
    <property type="match status" value="1"/>
</dbReference>
<keyword evidence="4 7" id="KW-0012">Acyltransferase</keyword>
<dbReference type="InterPro" id="IPR016039">
    <property type="entry name" value="Thiolase-like"/>
</dbReference>
<dbReference type="PROSITE" id="PS00737">
    <property type="entry name" value="THIOLASE_2"/>
    <property type="match status" value="1"/>
</dbReference>
<dbReference type="NCBIfam" id="TIGR01930">
    <property type="entry name" value="AcCoA-C-Actrans"/>
    <property type="match status" value="1"/>
</dbReference>
<dbReference type="InterPro" id="IPR002155">
    <property type="entry name" value="Thiolase"/>
</dbReference>
<reference evidence="11 12" key="1">
    <citation type="submission" date="2020-02" db="EMBL/GenBank/DDBJ databases">
        <title>Bacillus aquiflavi sp. nov., isolated from yellow water of strong flavor Chinese baijiu in Yibin region of China.</title>
        <authorList>
            <person name="Xie J."/>
        </authorList>
    </citation>
    <scope>NUCLEOTIDE SEQUENCE [LARGE SCALE GENOMIC DNA]</scope>
    <source>
        <strain evidence="11 12">3H-10</strain>
    </source>
</reference>
<name>A0A6B3W0F2_9BACI</name>
<evidence type="ECO:0000313" key="11">
    <source>
        <dbReference type="EMBL" id="NEY82978.1"/>
    </source>
</evidence>
<dbReference type="EC" id="2.3.1.16" evidence="5"/>
<comment type="pathway">
    <text evidence="1">Lipid metabolism.</text>
</comment>
<dbReference type="EMBL" id="JAAIWN010000058">
    <property type="protein sequence ID" value="NEY82978.1"/>
    <property type="molecule type" value="Genomic_DNA"/>
</dbReference>
<keyword evidence="12" id="KW-1185">Reference proteome</keyword>
<dbReference type="EMBL" id="JACEIO010000056">
    <property type="protein sequence ID" value="MBA4538616.1"/>
    <property type="molecule type" value="Genomic_DNA"/>
</dbReference>
<protein>
    <recommendedName>
        <fullName evidence="5">acetyl-CoA C-acyltransferase</fullName>
        <ecNumber evidence="5">2.3.1.16</ecNumber>
    </recommendedName>
</protein>
<dbReference type="GO" id="GO:0003988">
    <property type="term" value="F:acetyl-CoA C-acyltransferase activity"/>
    <property type="evidence" value="ECO:0007669"/>
    <property type="project" value="UniProtKB-EC"/>
</dbReference>
<evidence type="ECO:0000259" key="9">
    <source>
        <dbReference type="Pfam" id="PF02803"/>
    </source>
</evidence>
<accession>A0A6B3W0F2</accession>
<organism evidence="11 12">
    <name type="scientific">Bacillus aquiflavi</name>
    <dbReference type="NCBI Taxonomy" id="2672567"/>
    <lineage>
        <taxon>Bacteria</taxon>
        <taxon>Bacillati</taxon>
        <taxon>Bacillota</taxon>
        <taxon>Bacilli</taxon>
        <taxon>Bacillales</taxon>
        <taxon>Bacillaceae</taxon>
        <taxon>Bacillus</taxon>
    </lineage>
</organism>
<evidence type="ECO:0000256" key="3">
    <source>
        <dbReference type="ARBA" id="ARBA00022679"/>
    </source>
</evidence>
<dbReference type="GO" id="GO:0010124">
    <property type="term" value="P:phenylacetate catabolic process"/>
    <property type="evidence" value="ECO:0007669"/>
    <property type="project" value="TreeGrafter"/>
</dbReference>
<dbReference type="SUPFAM" id="SSF53901">
    <property type="entry name" value="Thiolase-like"/>
    <property type="match status" value="2"/>
</dbReference>
<evidence type="ECO:0000313" key="10">
    <source>
        <dbReference type="EMBL" id="MBA4538616.1"/>
    </source>
</evidence>
<dbReference type="PANTHER" id="PTHR43853:SF2">
    <property type="entry name" value="3-OXOADIPYL-COA_3-OXO-5,6-DEHYDROSUBERYL-COA THIOLASE"/>
    <property type="match status" value="1"/>
</dbReference>
<dbReference type="PIRSF" id="PIRSF000429">
    <property type="entry name" value="Ac-CoA_Ac_transf"/>
    <property type="match status" value="1"/>
</dbReference>
<feature type="active site" description="Acyl-thioester intermediate" evidence="6">
    <location>
        <position position="89"/>
    </location>
</feature>
<feature type="active site" description="Proton acceptor" evidence="6">
    <location>
        <position position="355"/>
    </location>
</feature>
<dbReference type="InterPro" id="IPR050215">
    <property type="entry name" value="Thiolase-like_sf_Thiolase"/>
</dbReference>
<dbReference type="CDD" id="cd00751">
    <property type="entry name" value="thiolase"/>
    <property type="match status" value="1"/>
</dbReference>
<evidence type="ECO:0000256" key="7">
    <source>
        <dbReference type="RuleBase" id="RU003557"/>
    </source>
</evidence>
<comment type="similarity">
    <text evidence="2 7">Belongs to the thiolase-like superfamily. Thiolase family.</text>
</comment>
<dbReference type="FunFam" id="3.40.47.10:FF:000010">
    <property type="entry name" value="Acetyl-CoA acetyltransferase (Thiolase)"/>
    <property type="match status" value="1"/>
</dbReference>
<dbReference type="PANTHER" id="PTHR43853">
    <property type="entry name" value="3-KETOACYL-COA THIOLASE, PEROXISOMAL"/>
    <property type="match status" value="1"/>
</dbReference>
<dbReference type="InterPro" id="IPR020617">
    <property type="entry name" value="Thiolase_C"/>
</dbReference>
<dbReference type="Pfam" id="PF02803">
    <property type="entry name" value="Thiolase_C"/>
    <property type="match status" value="1"/>
</dbReference>
<dbReference type="RefSeq" id="WP_163243376.1">
    <property type="nucleotide sequence ID" value="NZ_CP082780.1"/>
</dbReference>
<evidence type="ECO:0000313" key="13">
    <source>
        <dbReference type="Proteomes" id="UP000570010"/>
    </source>
</evidence>
<dbReference type="Pfam" id="PF00108">
    <property type="entry name" value="Thiolase_N"/>
    <property type="match status" value="1"/>
</dbReference>
<dbReference type="InterPro" id="IPR020613">
    <property type="entry name" value="Thiolase_CS"/>
</dbReference>
<dbReference type="Proteomes" id="UP000570010">
    <property type="component" value="Unassembled WGS sequence"/>
</dbReference>
<feature type="domain" description="Thiolase N-terminal" evidence="8">
    <location>
        <begin position="5"/>
        <end position="269"/>
    </location>
</feature>
<sequence>MKNAVIIDAVRTPIGKLNGSLTNIRPDDLAGHVIKKLIARVNIDPTLIEDVYLGCTNQAGEDNRNVARMGVLLAGLPETIPGVTVNRLCGSGLEAVNQTVSAIKAGLGEIFIAGGTESMTRAPYVMMKPHLTNARSNQTLYDTTIGWRLINPKLAQVYPPISLGETAENVAEKFNITREEQDEFALNSQQRAAAAIESNRFKEEITPVTVPQRKGEPIIFNTDEHVRPRTTIEALAKLTPVFKEGGTVTAGNSSGINDGASALLMMEEELAKTLGLKPLARVITSAVSGVDPAYMGIGPISATKKALARANLTIEDLDLIELNEAFAAQSLACIKELRLDIEKVNVNGGAIALGHPLGCSGARILTTLVHEMQKRDCRYGMASLCIGVGQGISTIIEKI</sequence>
<dbReference type="PROSITE" id="PS00099">
    <property type="entry name" value="THIOLASE_3"/>
    <property type="match status" value="1"/>
</dbReference>
<proteinExistence type="inferred from homology"/>
<evidence type="ECO:0000256" key="1">
    <source>
        <dbReference type="ARBA" id="ARBA00005189"/>
    </source>
</evidence>
<evidence type="ECO:0000256" key="6">
    <source>
        <dbReference type="PIRSR" id="PIRSR000429-1"/>
    </source>
</evidence>
<dbReference type="GO" id="GO:0005737">
    <property type="term" value="C:cytoplasm"/>
    <property type="evidence" value="ECO:0007669"/>
    <property type="project" value="UniProtKB-ARBA"/>
</dbReference>
<dbReference type="Proteomes" id="UP000472971">
    <property type="component" value="Unassembled WGS sequence"/>
</dbReference>
<dbReference type="InterPro" id="IPR020616">
    <property type="entry name" value="Thiolase_N"/>
</dbReference>
<dbReference type="Gene3D" id="3.40.47.10">
    <property type="match status" value="2"/>
</dbReference>
<evidence type="ECO:0000259" key="8">
    <source>
        <dbReference type="Pfam" id="PF00108"/>
    </source>
</evidence>
<evidence type="ECO:0000256" key="4">
    <source>
        <dbReference type="ARBA" id="ARBA00023315"/>
    </source>
</evidence>
<dbReference type="AlphaFoldDB" id="A0A6B3W0F2"/>
<reference evidence="10 13" key="2">
    <citation type="submission" date="2020-07" db="EMBL/GenBank/DDBJ databases">
        <authorList>
            <person name="Feng H."/>
        </authorList>
    </citation>
    <scope>NUCLEOTIDE SEQUENCE [LARGE SCALE GENOMIC DNA]</scope>
    <source>
        <strain evidence="13">s-12</strain>
        <strain evidence="10">S-12</strain>
    </source>
</reference>
<evidence type="ECO:0000256" key="5">
    <source>
        <dbReference type="ARBA" id="ARBA00024073"/>
    </source>
</evidence>
<dbReference type="InterPro" id="IPR020615">
    <property type="entry name" value="Thiolase_acyl_enz_int_AS"/>
</dbReference>
<comment type="caution">
    <text evidence="11">The sequence shown here is derived from an EMBL/GenBank/DDBJ whole genome shotgun (WGS) entry which is preliminary data.</text>
</comment>
<evidence type="ECO:0000313" key="12">
    <source>
        <dbReference type="Proteomes" id="UP000472971"/>
    </source>
</evidence>